<protein>
    <submittedName>
        <fullName evidence="1">Uncharacterized protein</fullName>
    </submittedName>
</protein>
<gene>
    <name evidence="1" type="ORF">J2T22_001105</name>
</gene>
<name>A0ABT9UE58_9MICC</name>
<dbReference type="Proteomes" id="UP001226389">
    <property type="component" value="Unassembled WGS sequence"/>
</dbReference>
<evidence type="ECO:0000313" key="2">
    <source>
        <dbReference type="Proteomes" id="UP001226389"/>
    </source>
</evidence>
<reference evidence="1 2" key="1">
    <citation type="submission" date="2023-07" db="EMBL/GenBank/DDBJ databases">
        <title>Sorghum-associated microbial communities from plants grown in Nebraska, USA.</title>
        <authorList>
            <person name="Schachtman D."/>
        </authorList>
    </citation>
    <scope>NUCLEOTIDE SEQUENCE [LARGE SCALE GENOMIC DNA]</scope>
    <source>
        <strain evidence="1 2">DS994</strain>
    </source>
</reference>
<proteinExistence type="predicted"/>
<accession>A0ABT9UE58</accession>
<dbReference type="EMBL" id="JAUSSY010000003">
    <property type="protein sequence ID" value="MDQ0117932.1"/>
    <property type="molecule type" value="Genomic_DNA"/>
</dbReference>
<keyword evidence="2" id="KW-1185">Reference proteome</keyword>
<evidence type="ECO:0000313" key="1">
    <source>
        <dbReference type="EMBL" id="MDQ0117932.1"/>
    </source>
</evidence>
<organism evidence="1 2">
    <name type="scientific">Pseudarthrobacter defluvii</name>
    <dbReference type="NCBI Taxonomy" id="410837"/>
    <lineage>
        <taxon>Bacteria</taxon>
        <taxon>Bacillati</taxon>
        <taxon>Actinomycetota</taxon>
        <taxon>Actinomycetes</taxon>
        <taxon>Micrococcales</taxon>
        <taxon>Micrococcaceae</taxon>
        <taxon>Pseudarthrobacter</taxon>
    </lineage>
</organism>
<comment type="caution">
    <text evidence="1">The sequence shown here is derived from an EMBL/GenBank/DDBJ whole genome shotgun (WGS) entry which is preliminary data.</text>
</comment>
<sequence>MVLSLEEEFASHLVETLLDHFEGTTAALASAASAT</sequence>